<dbReference type="Proteomes" id="UP000886520">
    <property type="component" value="Chromosome 11"/>
</dbReference>
<reference evidence="1" key="1">
    <citation type="submission" date="2021-01" db="EMBL/GenBank/DDBJ databases">
        <title>Adiantum capillus-veneris genome.</title>
        <authorList>
            <person name="Fang Y."/>
            <person name="Liao Q."/>
        </authorList>
    </citation>
    <scope>NUCLEOTIDE SEQUENCE</scope>
    <source>
        <strain evidence="1">H3</strain>
        <tissue evidence="1">Leaf</tissue>
    </source>
</reference>
<proteinExistence type="predicted"/>
<accession>A0A9D4UTH0</accession>
<dbReference type="EMBL" id="JABFUD020000011">
    <property type="protein sequence ID" value="KAI5073804.1"/>
    <property type="molecule type" value="Genomic_DNA"/>
</dbReference>
<protein>
    <submittedName>
        <fullName evidence="1">Uncharacterized protein</fullName>
    </submittedName>
</protein>
<sequence length="132" mass="14573">MYEVKTPGRILALEKTLMDLQVSSFPTIQKFISRMLLLCDELAACGHQISSEGMATWLLLKLPDTYDSLFQSLTTSTRPTPITWEELLPTVQKIASLIQDRATSDALASASALVSTSGGSARTVWFWLYTSP</sequence>
<comment type="caution">
    <text evidence="1">The sequence shown here is derived from an EMBL/GenBank/DDBJ whole genome shotgun (WGS) entry which is preliminary data.</text>
</comment>
<gene>
    <name evidence="1" type="ORF">GOP47_0011817</name>
</gene>
<dbReference type="OrthoDB" id="7920740at2759"/>
<dbReference type="Pfam" id="PF14223">
    <property type="entry name" value="Retrotran_gag_2"/>
    <property type="match status" value="1"/>
</dbReference>
<evidence type="ECO:0000313" key="2">
    <source>
        <dbReference type="Proteomes" id="UP000886520"/>
    </source>
</evidence>
<organism evidence="1 2">
    <name type="scientific">Adiantum capillus-veneris</name>
    <name type="common">Maidenhair fern</name>
    <dbReference type="NCBI Taxonomy" id="13818"/>
    <lineage>
        <taxon>Eukaryota</taxon>
        <taxon>Viridiplantae</taxon>
        <taxon>Streptophyta</taxon>
        <taxon>Embryophyta</taxon>
        <taxon>Tracheophyta</taxon>
        <taxon>Polypodiopsida</taxon>
        <taxon>Polypodiidae</taxon>
        <taxon>Polypodiales</taxon>
        <taxon>Pteridineae</taxon>
        <taxon>Pteridaceae</taxon>
        <taxon>Vittarioideae</taxon>
        <taxon>Adiantum</taxon>
    </lineage>
</organism>
<dbReference type="AlphaFoldDB" id="A0A9D4UTH0"/>
<evidence type="ECO:0000313" key="1">
    <source>
        <dbReference type="EMBL" id="KAI5073804.1"/>
    </source>
</evidence>
<name>A0A9D4UTH0_ADICA</name>
<keyword evidence="2" id="KW-1185">Reference proteome</keyword>